<dbReference type="OrthoDB" id="9800565at2"/>
<dbReference type="NCBIfam" id="TIGR00040">
    <property type="entry name" value="yfcE"/>
    <property type="match status" value="1"/>
</dbReference>
<dbReference type="PANTHER" id="PTHR11124">
    <property type="entry name" value="VACUOLAR SORTING PROTEIN VPS29"/>
    <property type="match status" value="1"/>
</dbReference>
<dbReference type="PROSITE" id="PS01269">
    <property type="entry name" value="UPF0025"/>
    <property type="match status" value="1"/>
</dbReference>
<dbReference type="InterPro" id="IPR029052">
    <property type="entry name" value="Metallo-depent_PP-like"/>
</dbReference>
<dbReference type="AlphaFoldDB" id="A0A557PAE6"/>
<evidence type="ECO:0000256" key="3">
    <source>
        <dbReference type="ARBA" id="ARBA00022801"/>
    </source>
</evidence>
<dbReference type="Pfam" id="PF12850">
    <property type="entry name" value="Metallophos_2"/>
    <property type="match status" value="1"/>
</dbReference>
<proteinExistence type="inferred from homology"/>
<accession>A0A557PAE6</accession>
<evidence type="ECO:0000313" key="6">
    <source>
        <dbReference type="EMBL" id="TVO37635.1"/>
    </source>
</evidence>
<comment type="caution">
    <text evidence="6">The sequence shown here is derived from an EMBL/GenBank/DDBJ whole genome shotgun (WGS) entry which is preliminary data.</text>
</comment>
<dbReference type="InterPro" id="IPR000979">
    <property type="entry name" value="Phosphodiesterase_MJ0936/Vps29"/>
</dbReference>
<dbReference type="CDD" id="cd00841">
    <property type="entry name" value="MPP_YfcE"/>
    <property type="match status" value="1"/>
</dbReference>
<comment type="cofactor">
    <cofactor evidence="4">
        <name>a divalent metal cation</name>
        <dbReference type="ChEBI" id="CHEBI:60240"/>
    </cofactor>
</comment>
<dbReference type="Gene3D" id="3.60.21.10">
    <property type="match status" value="1"/>
</dbReference>
<reference evidence="6 7" key="1">
    <citation type="submission" date="2019-07" db="EMBL/GenBank/DDBJ databases">
        <title>The draft genome sequence of Vibrio algivorus M1486.</title>
        <authorList>
            <person name="Meng X."/>
        </authorList>
    </citation>
    <scope>NUCLEOTIDE SEQUENCE [LARGE SCALE GENOMIC DNA]</scope>
    <source>
        <strain evidence="6 7">M1486</strain>
    </source>
</reference>
<dbReference type="InterPro" id="IPR020935">
    <property type="entry name" value="PdiEstase_YfcE_CS"/>
</dbReference>
<protein>
    <recommendedName>
        <fullName evidence="4">Phosphoesterase</fullName>
        <ecNumber evidence="4">3.1.4.-</ecNumber>
    </recommendedName>
</protein>
<sequence>MKLFFISDLHGCLKATKTALKHFERSEAEHLILLGDVLNHGPRNPIPVSYDPVQVAQLLNQYKTHIIAVRGNCDSEVDQMLLEFPIMSDYTVVLLDSGSKLFLTHGHIYNQQHLPLLNAGDVLCHGHSHIPQAAWVGEHFIFNPGSTTFPRGQIEASYGLYEGEVFRVCKLNGGEEILSGQYKYTQVTSRCRIQSYHPNL</sequence>
<dbReference type="EC" id="3.1.4.-" evidence="4"/>
<evidence type="ECO:0000259" key="5">
    <source>
        <dbReference type="Pfam" id="PF12850"/>
    </source>
</evidence>
<feature type="domain" description="Calcineurin-like phosphoesterase" evidence="5">
    <location>
        <begin position="1"/>
        <end position="162"/>
    </location>
</feature>
<dbReference type="RefSeq" id="WP_144387836.1">
    <property type="nucleotide sequence ID" value="NZ_CANNCB010000003.1"/>
</dbReference>
<dbReference type="Proteomes" id="UP000319828">
    <property type="component" value="Unassembled WGS sequence"/>
</dbReference>
<dbReference type="SUPFAM" id="SSF56300">
    <property type="entry name" value="Metallo-dependent phosphatases"/>
    <property type="match status" value="1"/>
</dbReference>
<dbReference type="InterPro" id="IPR024654">
    <property type="entry name" value="Calcineurin-like_PHP_lpxH"/>
</dbReference>
<evidence type="ECO:0000313" key="7">
    <source>
        <dbReference type="Proteomes" id="UP000319828"/>
    </source>
</evidence>
<comment type="similarity">
    <text evidence="1 4">Belongs to the metallophosphoesterase superfamily. YfcE family.</text>
</comment>
<keyword evidence="2 4" id="KW-0479">Metal-binding</keyword>
<dbReference type="EMBL" id="VMKJ01000009">
    <property type="protein sequence ID" value="TVO37635.1"/>
    <property type="molecule type" value="Genomic_DNA"/>
</dbReference>
<dbReference type="GO" id="GO:0016787">
    <property type="term" value="F:hydrolase activity"/>
    <property type="evidence" value="ECO:0007669"/>
    <property type="project" value="UniProtKB-UniRule"/>
</dbReference>
<evidence type="ECO:0000256" key="4">
    <source>
        <dbReference type="RuleBase" id="RU362039"/>
    </source>
</evidence>
<keyword evidence="3 6" id="KW-0378">Hydrolase</keyword>
<dbReference type="InterPro" id="IPR041802">
    <property type="entry name" value="MPP_YfcE"/>
</dbReference>
<organism evidence="6 7">
    <name type="scientific">Vibrio algivorus</name>
    <dbReference type="NCBI Taxonomy" id="1667024"/>
    <lineage>
        <taxon>Bacteria</taxon>
        <taxon>Pseudomonadati</taxon>
        <taxon>Pseudomonadota</taxon>
        <taxon>Gammaproteobacteria</taxon>
        <taxon>Vibrionales</taxon>
        <taxon>Vibrionaceae</taxon>
        <taxon>Vibrio</taxon>
    </lineage>
</organism>
<evidence type="ECO:0000256" key="2">
    <source>
        <dbReference type="ARBA" id="ARBA00022723"/>
    </source>
</evidence>
<evidence type="ECO:0000256" key="1">
    <source>
        <dbReference type="ARBA" id="ARBA00008950"/>
    </source>
</evidence>
<gene>
    <name evidence="6" type="ORF">FOF44_06695</name>
</gene>
<dbReference type="GO" id="GO:0046872">
    <property type="term" value="F:metal ion binding"/>
    <property type="evidence" value="ECO:0007669"/>
    <property type="project" value="UniProtKB-KW"/>
</dbReference>
<name>A0A557PAE6_9VIBR</name>
<dbReference type="NCBIfam" id="NF006988">
    <property type="entry name" value="PRK09453.1"/>
    <property type="match status" value="1"/>
</dbReference>